<feature type="chain" id="PRO_5001635192" evidence="1">
    <location>
        <begin position="17"/>
        <end position="173"/>
    </location>
</feature>
<feature type="signal peptide" evidence="1">
    <location>
        <begin position="1"/>
        <end position="16"/>
    </location>
</feature>
<dbReference type="VEuPathDB" id="FungiDB:SPRG_02315"/>
<keyword evidence="1" id="KW-0732">Signal</keyword>
<gene>
    <name evidence="2" type="ORF">SPRG_02315</name>
</gene>
<evidence type="ECO:0000256" key="1">
    <source>
        <dbReference type="SAM" id="SignalP"/>
    </source>
</evidence>
<name>A0A067D395_SAPPC</name>
<sequence>MTMLRRLLPLVAAAHAVRETLPPIDLNAEPRAALVAEGLYMRASQVLSTWSTPETTLTANCPATVLDLPQAIVNAIPDTGSGNLWCVLLPDGVTYLHALNATSGSHDIGLTGLASPGRLLRRHESPPISYLESLPSTFHDVRVQNVGLERLGPRLDRNNASLVAARRLYASQY</sequence>
<dbReference type="Proteomes" id="UP000030745">
    <property type="component" value="Unassembled WGS sequence"/>
</dbReference>
<evidence type="ECO:0000313" key="3">
    <source>
        <dbReference type="Proteomes" id="UP000030745"/>
    </source>
</evidence>
<protein>
    <submittedName>
        <fullName evidence="2">Uncharacterized protein</fullName>
    </submittedName>
</protein>
<dbReference type="AlphaFoldDB" id="A0A067D395"/>
<reference evidence="2 3" key="1">
    <citation type="journal article" date="2013" name="PLoS Genet.">
        <title>Distinctive expansion of potential virulence genes in the genome of the oomycete fish pathogen Saprolegnia parasitica.</title>
        <authorList>
            <person name="Jiang R.H."/>
            <person name="de Bruijn I."/>
            <person name="Haas B.J."/>
            <person name="Belmonte R."/>
            <person name="Lobach L."/>
            <person name="Christie J."/>
            <person name="van den Ackerveken G."/>
            <person name="Bottin A."/>
            <person name="Bulone V."/>
            <person name="Diaz-Moreno S.M."/>
            <person name="Dumas B."/>
            <person name="Fan L."/>
            <person name="Gaulin E."/>
            <person name="Govers F."/>
            <person name="Grenville-Briggs L.J."/>
            <person name="Horner N.R."/>
            <person name="Levin J.Z."/>
            <person name="Mammella M."/>
            <person name="Meijer H.J."/>
            <person name="Morris P."/>
            <person name="Nusbaum C."/>
            <person name="Oome S."/>
            <person name="Phillips A.J."/>
            <person name="van Rooyen D."/>
            <person name="Rzeszutek E."/>
            <person name="Saraiva M."/>
            <person name="Secombes C.J."/>
            <person name="Seidl M.F."/>
            <person name="Snel B."/>
            <person name="Stassen J.H."/>
            <person name="Sykes S."/>
            <person name="Tripathy S."/>
            <person name="van den Berg H."/>
            <person name="Vega-Arreguin J.C."/>
            <person name="Wawra S."/>
            <person name="Young S.K."/>
            <person name="Zeng Q."/>
            <person name="Dieguez-Uribeondo J."/>
            <person name="Russ C."/>
            <person name="Tyler B.M."/>
            <person name="van West P."/>
        </authorList>
    </citation>
    <scope>NUCLEOTIDE SEQUENCE [LARGE SCALE GENOMIC DNA]</scope>
    <source>
        <strain evidence="2 3">CBS 223.65</strain>
    </source>
</reference>
<organism evidence="2 3">
    <name type="scientific">Saprolegnia parasitica (strain CBS 223.65)</name>
    <dbReference type="NCBI Taxonomy" id="695850"/>
    <lineage>
        <taxon>Eukaryota</taxon>
        <taxon>Sar</taxon>
        <taxon>Stramenopiles</taxon>
        <taxon>Oomycota</taxon>
        <taxon>Saprolegniomycetes</taxon>
        <taxon>Saprolegniales</taxon>
        <taxon>Saprolegniaceae</taxon>
        <taxon>Saprolegnia</taxon>
    </lineage>
</organism>
<evidence type="ECO:0000313" key="2">
    <source>
        <dbReference type="EMBL" id="KDO33507.1"/>
    </source>
</evidence>
<keyword evidence="3" id="KW-1185">Reference proteome</keyword>
<proteinExistence type="predicted"/>
<dbReference type="EMBL" id="KK583193">
    <property type="protein sequence ID" value="KDO33507.1"/>
    <property type="molecule type" value="Genomic_DNA"/>
</dbReference>
<accession>A0A067D395</accession>
<dbReference type="RefSeq" id="XP_012196250.1">
    <property type="nucleotide sequence ID" value="XM_012340860.1"/>
</dbReference>
<dbReference type="GeneID" id="24124872"/>
<dbReference type="KEGG" id="spar:SPRG_02315"/>